<evidence type="ECO:0000256" key="3">
    <source>
        <dbReference type="SAM" id="MobiDB-lite"/>
    </source>
</evidence>
<feature type="compositionally biased region" description="Basic and acidic residues" evidence="3">
    <location>
        <begin position="84"/>
        <end position="99"/>
    </location>
</feature>
<dbReference type="GO" id="GO:0022857">
    <property type="term" value="F:transmembrane transporter activity"/>
    <property type="evidence" value="ECO:0007669"/>
    <property type="project" value="InterPro"/>
</dbReference>
<keyword evidence="7" id="KW-1185">Reference proteome</keyword>
<dbReference type="PANTHER" id="PTHR11360:SF177">
    <property type="entry name" value="RIBOFLAVIN TRANSPORTER MCH5"/>
    <property type="match status" value="1"/>
</dbReference>
<feature type="transmembrane region" description="Helical" evidence="4">
    <location>
        <begin position="410"/>
        <end position="429"/>
    </location>
</feature>
<feature type="region of interest" description="Disordered" evidence="3">
    <location>
        <begin position="1"/>
        <end position="24"/>
    </location>
</feature>
<feature type="transmembrane region" description="Helical" evidence="4">
    <location>
        <begin position="210"/>
        <end position="229"/>
    </location>
</feature>
<dbReference type="PANTHER" id="PTHR11360">
    <property type="entry name" value="MONOCARBOXYLATE TRANSPORTER"/>
    <property type="match status" value="1"/>
</dbReference>
<evidence type="ECO:0000313" key="7">
    <source>
        <dbReference type="Proteomes" id="UP000224634"/>
    </source>
</evidence>
<accession>A0A2B7X4Z1</accession>
<comment type="caution">
    <text evidence="6">The sequence shown here is derived from an EMBL/GenBank/DDBJ whole genome shotgun (WGS) entry which is preliminary data.</text>
</comment>
<name>A0A2B7X4Z1_POLH7</name>
<comment type="similarity">
    <text evidence="2">Belongs to the major facilitator superfamily. Monocarboxylate porter (TC 2.A.1.13) family.</text>
</comment>
<organism evidence="6 7">
    <name type="scientific">Polytolypa hystricis (strain UAMH7299)</name>
    <dbReference type="NCBI Taxonomy" id="1447883"/>
    <lineage>
        <taxon>Eukaryota</taxon>
        <taxon>Fungi</taxon>
        <taxon>Dikarya</taxon>
        <taxon>Ascomycota</taxon>
        <taxon>Pezizomycotina</taxon>
        <taxon>Eurotiomycetes</taxon>
        <taxon>Eurotiomycetidae</taxon>
        <taxon>Onygenales</taxon>
        <taxon>Onygenales incertae sedis</taxon>
        <taxon>Polytolypa</taxon>
    </lineage>
</organism>
<dbReference type="InterPro" id="IPR050327">
    <property type="entry name" value="Proton-linked_MCT"/>
</dbReference>
<feature type="transmembrane region" description="Helical" evidence="4">
    <location>
        <begin position="300"/>
        <end position="323"/>
    </location>
</feature>
<feature type="domain" description="Major facilitator superfamily (MFS) profile" evidence="5">
    <location>
        <begin position="344"/>
        <end position="489"/>
    </location>
</feature>
<gene>
    <name evidence="6" type="ORF">AJ80_08599</name>
</gene>
<feature type="transmembrane region" description="Helical" evidence="4">
    <location>
        <begin position="435"/>
        <end position="458"/>
    </location>
</feature>
<evidence type="ECO:0000256" key="4">
    <source>
        <dbReference type="SAM" id="Phobius"/>
    </source>
</evidence>
<dbReference type="InterPro" id="IPR011701">
    <property type="entry name" value="MFS"/>
</dbReference>
<proteinExistence type="inferred from homology"/>
<dbReference type="GO" id="GO:0016020">
    <property type="term" value="C:membrane"/>
    <property type="evidence" value="ECO:0007669"/>
    <property type="project" value="UniProtKB-SubCell"/>
</dbReference>
<feature type="transmembrane region" description="Helical" evidence="4">
    <location>
        <begin position="235"/>
        <end position="257"/>
    </location>
</feature>
<protein>
    <recommendedName>
        <fullName evidence="5">Major facilitator superfamily (MFS) profile domain-containing protein</fullName>
    </recommendedName>
</protein>
<sequence length="489" mass="52793">MKPGMHGGDADAKVNDGGAGDSLMLQDGQQMLSSQETLRGCSTPSVCEKKIDAWAEIQALPKLEEKDRAACSTKTSFSSPPLNPDREKLPIPDDSDIGRRVSSASLSRRLSGRDGADLPQMTRISIDPEGNTYPEGGAEAYLVVFGCFCALFGSLGLINSIGSFQAWLATNQLKDYSQGSISWIWAVNAFLLCFCGLQVGPIFDAKGPRVLVLIGSILIVTSLTIFGFAQHYWHFMLSMGVLCGLGACFVFTPAVANPGHFFLRLRGRATGLAATGGSAGGVVFPLMLEQLLPRVGFAWATRAVALISLVTLGTSCLLVKSRLPKKKATKENILPDLRILREPVFALTATGIFFVEFGLFIPLTYITSYALAHNMSHKISYQILAILNAGSFFGRWLPGYIADYMGRFNTMIIAVLVCLLSNLLLWLLAGDSVVMLVLYASVFGFGSGSNISLTPVCVGQVCKTEHYGRYYATAYTLVSFGMSYLAEEP</sequence>
<comment type="subcellular location">
    <subcellularLocation>
        <location evidence="1">Membrane</location>
        <topology evidence="1">Multi-pass membrane protein</topology>
    </subcellularLocation>
</comment>
<feature type="transmembrane region" description="Helical" evidence="4">
    <location>
        <begin position="344"/>
        <end position="367"/>
    </location>
</feature>
<feature type="transmembrane region" description="Helical" evidence="4">
    <location>
        <begin position="140"/>
        <end position="162"/>
    </location>
</feature>
<dbReference type="InterPro" id="IPR036259">
    <property type="entry name" value="MFS_trans_sf"/>
</dbReference>
<feature type="compositionally biased region" description="Low complexity" evidence="3">
    <location>
        <begin position="100"/>
        <end position="109"/>
    </location>
</feature>
<feature type="transmembrane region" description="Helical" evidence="4">
    <location>
        <begin position="269"/>
        <end position="288"/>
    </location>
</feature>
<feature type="transmembrane region" description="Helical" evidence="4">
    <location>
        <begin position="182"/>
        <end position="203"/>
    </location>
</feature>
<feature type="region of interest" description="Disordered" evidence="3">
    <location>
        <begin position="71"/>
        <end position="113"/>
    </location>
</feature>
<dbReference type="Proteomes" id="UP000224634">
    <property type="component" value="Unassembled WGS sequence"/>
</dbReference>
<evidence type="ECO:0000259" key="5">
    <source>
        <dbReference type="PROSITE" id="PS50850"/>
    </source>
</evidence>
<dbReference type="AlphaFoldDB" id="A0A2B7X4Z1"/>
<dbReference type="Pfam" id="PF07690">
    <property type="entry name" value="MFS_1"/>
    <property type="match status" value="1"/>
</dbReference>
<reference evidence="6 7" key="1">
    <citation type="submission" date="2017-10" db="EMBL/GenBank/DDBJ databases">
        <title>Comparative genomics in systemic dimorphic fungi from Ajellomycetaceae.</title>
        <authorList>
            <person name="Munoz J.F."/>
            <person name="Mcewen J.G."/>
            <person name="Clay O.K."/>
            <person name="Cuomo C.A."/>
        </authorList>
    </citation>
    <scope>NUCLEOTIDE SEQUENCE [LARGE SCALE GENOMIC DNA]</scope>
    <source>
        <strain evidence="6 7">UAMH7299</strain>
    </source>
</reference>
<evidence type="ECO:0000256" key="1">
    <source>
        <dbReference type="ARBA" id="ARBA00004141"/>
    </source>
</evidence>
<evidence type="ECO:0000313" key="6">
    <source>
        <dbReference type="EMBL" id="PGH04015.1"/>
    </source>
</evidence>
<dbReference type="OrthoDB" id="410267at2759"/>
<dbReference type="PROSITE" id="PS50850">
    <property type="entry name" value="MFS"/>
    <property type="match status" value="1"/>
</dbReference>
<dbReference type="Gene3D" id="1.20.1250.20">
    <property type="entry name" value="MFS general substrate transporter like domains"/>
    <property type="match status" value="1"/>
</dbReference>
<keyword evidence="4" id="KW-1133">Transmembrane helix</keyword>
<dbReference type="SUPFAM" id="SSF103473">
    <property type="entry name" value="MFS general substrate transporter"/>
    <property type="match status" value="1"/>
</dbReference>
<dbReference type="EMBL" id="PDNA01000204">
    <property type="protein sequence ID" value="PGH04015.1"/>
    <property type="molecule type" value="Genomic_DNA"/>
</dbReference>
<feature type="transmembrane region" description="Helical" evidence="4">
    <location>
        <begin position="379"/>
        <end position="398"/>
    </location>
</feature>
<dbReference type="InterPro" id="IPR020846">
    <property type="entry name" value="MFS_dom"/>
</dbReference>
<keyword evidence="4" id="KW-0812">Transmembrane</keyword>
<evidence type="ECO:0000256" key="2">
    <source>
        <dbReference type="ARBA" id="ARBA00006727"/>
    </source>
</evidence>
<keyword evidence="4" id="KW-0472">Membrane</keyword>
<feature type="transmembrane region" description="Helical" evidence="4">
    <location>
        <begin position="470"/>
        <end position="486"/>
    </location>
</feature>